<accession>A0A644TR77</accession>
<sequence length="448" mass="53309">MSYVMFSDDCYKFYNDNNIVPSFDDQSHRHLFDFVSMDLHQIEVLLEKFFSEMFDFTRLRLKENRPAKRFNDEYEKAKQSAGILNLTDYYVGNAYLKKIISILESSHPYYRIGENSRKATEDIVIDYFHLFSSYNEDFFEKSDDYIGVFKELLTVPPLLCGYFTSGRTEKLYKKYLDDYNSYRRIIRKNRKYEARCFINIVSFQQMMNELLFRILDTSTPVISRLNIYDRIWFYKRMQSKKTLSDAEIQKLSLASKKNSNLPKGKEFAKELYTFITQFPLHEAFQYDFTPACGITLIIPEDGNDVCEQLGAESLEKLLEWEFMKMVKAGVRIKKCENCGKYFFVRDNKNNYCDREFEEERTCLDVGSDRRFKNQKKDDVYYTAYRKACNKNTARLKSKTKAITEEGSLKNWRKEAKKRLNAVYSGTAEDKERFYDWLDLSNVEINDLC</sequence>
<dbReference type="Pfam" id="PF19553">
    <property type="entry name" value="DUF6076"/>
    <property type="match status" value="1"/>
</dbReference>
<organism evidence="1">
    <name type="scientific">bioreactor metagenome</name>
    <dbReference type="NCBI Taxonomy" id="1076179"/>
    <lineage>
        <taxon>unclassified sequences</taxon>
        <taxon>metagenomes</taxon>
        <taxon>ecological metagenomes</taxon>
    </lineage>
</organism>
<dbReference type="InterPro" id="IPR045722">
    <property type="entry name" value="DUF6076"/>
</dbReference>
<dbReference type="AlphaFoldDB" id="A0A644TR77"/>
<proteinExistence type="predicted"/>
<reference evidence="1" key="1">
    <citation type="submission" date="2019-08" db="EMBL/GenBank/DDBJ databases">
        <authorList>
            <person name="Kucharzyk K."/>
            <person name="Murdoch R.W."/>
            <person name="Higgins S."/>
            <person name="Loffler F."/>
        </authorList>
    </citation>
    <scope>NUCLEOTIDE SEQUENCE</scope>
</reference>
<name>A0A644TR77_9ZZZZ</name>
<comment type="caution">
    <text evidence="1">The sequence shown here is derived from an EMBL/GenBank/DDBJ whole genome shotgun (WGS) entry which is preliminary data.</text>
</comment>
<gene>
    <name evidence="1" type="ORF">SDC9_15110</name>
</gene>
<protein>
    <submittedName>
        <fullName evidence="1">Uncharacterized protein</fullName>
    </submittedName>
</protein>
<evidence type="ECO:0000313" key="1">
    <source>
        <dbReference type="EMBL" id="MPL69370.1"/>
    </source>
</evidence>
<dbReference type="EMBL" id="VSSQ01000046">
    <property type="protein sequence ID" value="MPL69370.1"/>
    <property type="molecule type" value="Genomic_DNA"/>
</dbReference>